<dbReference type="InterPro" id="IPR015111">
    <property type="entry name" value="Regulatory_HutP"/>
</dbReference>
<evidence type="ECO:0000256" key="2">
    <source>
        <dbReference type="ARBA" id="ARBA00009992"/>
    </source>
</evidence>
<evidence type="ECO:0000313" key="7">
    <source>
        <dbReference type="EMBL" id="QLN01887.1"/>
    </source>
</evidence>
<dbReference type="RefSeq" id="WP_000286809.1">
    <property type="nucleotide sequence ID" value="NZ_AP027926.1"/>
</dbReference>
<organism evidence="7 8">
    <name type="scientific">Escherichia fergusonii</name>
    <dbReference type="NCBI Taxonomy" id="564"/>
    <lineage>
        <taxon>Bacteria</taxon>
        <taxon>Pseudomonadati</taxon>
        <taxon>Pseudomonadota</taxon>
        <taxon>Gammaproteobacteria</taxon>
        <taxon>Enterobacterales</taxon>
        <taxon>Enterobacteriaceae</taxon>
        <taxon>Escherichia</taxon>
    </lineage>
</organism>
<keyword evidence="6" id="KW-0804">Transcription</keyword>
<evidence type="ECO:0000256" key="5">
    <source>
        <dbReference type="ARBA" id="ARBA00023015"/>
    </source>
</evidence>
<dbReference type="Gene3D" id="3.40.1510.10">
    <property type="entry name" value="Hut operon regulatory protein HutP"/>
    <property type="match status" value="1"/>
</dbReference>
<accession>A0A7K4HTE3</accession>
<dbReference type="OMA" id="TEWIAVA"/>
<evidence type="ECO:0000313" key="8">
    <source>
        <dbReference type="Proteomes" id="UP000510927"/>
    </source>
</evidence>
<dbReference type="SUPFAM" id="SSF111064">
    <property type="entry name" value="Hut operon positive regulatory protein HutP"/>
    <property type="match status" value="1"/>
</dbReference>
<dbReference type="InterPro" id="IPR036482">
    <property type="entry name" value="Regulatory_HutP_sf"/>
</dbReference>
<dbReference type="Pfam" id="PF09021">
    <property type="entry name" value="HutP"/>
    <property type="match status" value="1"/>
</dbReference>
<keyword evidence="4" id="KW-0694">RNA-binding</keyword>
<evidence type="ECO:0000256" key="6">
    <source>
        <dbReference type="ARBA" id="ARBA00023163"/>
    </source>
</evidence>
<evidence type="ECO:0000256" key="1">
    <source>
        <dbReference type="ARBA" id="ARBA00002945"/>
    </source>
</evidence>
<dbReference type="GO" id="GO:0003723">
    <property type="term" value="F:RNA binding"/>
    <property type="evidence" value="ECO:0007669"/>
    <property type="project" value="UniProtKB-KW"/>
</dbReference>
<dbReference type="AlphaFoldDB" id="A0A7K4HTE3"/>
<name>A0A7K4HTE3_ESCFE</name>
<gene>
    <name evidence="7" type="ORF">HVY52_19605</name>
</gene>
<sequence>MYSFQGMKPGQIALLASLCAQQDEDNFRQKLLIDRPDHHVGFAFLTGTAGEIKNKLQRSVIGCALKQQIIPRQEIAIFSLCQLSNQALNQALENTLSESHIRIKISLISNSRWIAAAIYGEALIYQRMSQEIMGLSLHRFSPS</sequence>
<proteinExistence type="inferred from homology"/>
<reference evidence="7 8" key="1">
    <citation type="submission" date="2020-06" db="EMBL/GenBank/DDBJ databases">
        <title>REHAB project genomes.</title>
        <authorList>
            <person name="Shaw L.P."/>
        </authorList>
    </citation>
    <scope>NUCLEOTIDE SEQUENCE [LARGE SCALE GENOMIC DNA]</scope>
    <source>
        <strain evidence="7 8">RHB28-C13</strain>
    </source>
</reference>
<evidence type="ECO:0000256" key="3">
    <source>
        <dbReference type="ARBA" id="ARBA00019377"/>
    </source>
</evidence>
<dbReference type="GeneID" id="75060247"/>
<dbReference type="EMBL" id="CP055675">
    <property type="protein sequence ID" value="QLN01887.1"/>
    <property type="molecule type" value="Genomic_DNA"/>
</dbReference>
<evidence type="ECO:0000256" key="4">
    <source>
        <dbReference type="ARBA" id="ARBA00022884"/>
    </source>
</evidence>
<keyword evidence="5" id="KW-0805">Transcription regulation</keyword>
<comment type="similarity">
    <text evidence="2">Belongs to the HutP family.</text>
</comment>
<dbReference type="Proteomes" id="UP000510927">
    <property type="component" value="Chromosome"/>
</dbReference>
<comment type="function">
    <text evidence="1">Antiterminator that binds to cis-acting regulatory sequences on the mRNA in the presence of histidine, thereby suppressing transcription termination and activating the hut operon for histidine utilization.</text>
</comment>
<protein>
    <recommendedName>
        <fullName evidence="3">Hut operon positive regulatory protein</fullName>
    </recommendedName>
</protein>